<reference evidence="7 8" key="1">
    <citation type="submission" date="2013-07" db="EMBL/GenBank/DDBJ databases">
        <title>The Genome Sequence of Cryptococcus heveanensis BCC8398.</title>
        <authorList>
            <consortium name="The Broad Institute Genome Sequencing Platform"/>
            <person name="Cuomo C."/>
            <person name="Litvintseva A."/>
            <person name="Chen Y."/>
            <person name="Heitman J."/>
            <person name="Sun S."/>
            <person name="Springer D."/>
            <person name="Dromer F."/>
            <person name="Young S.K."/>
            <person name="Zeng Q."/>
            <person name="Gargeya S."/>
            <person name="Fitzgerald M."/>
            <person name="Abouelleil A."/>
            <person name="Alvarado L."/>
            <person name="Berlin A.M."/>
            <person name="Chapman S.B."/>
            <person name="Dewar J."/>
            <person name="Goldberg J."/>
            <person name="Griggs A."/>
            <person name="Gujja S."/>
            <person name="Hansen M."/>
            <person name="Howarth C."/>
            <person name="Imamovic A."/>
            <person name="Larimer J."/>
            <person name="McCowan C."/>
            <person name="Murphy C."/>
            <person name="Pearson M."/>
            <person name="Priest M."/>
            <person name="Roberts A."/>
            <person name="Saif S."/>
            <person name="Shea T."/>
            <person name="Sykes S."/>
            <person name="Wortman J."/>
            <person name="Nusbaum C."/>
            <person name="Birren B."/>
        </authorList>
    </citation>
    <scope>NUCLEOTIDE SEQUENCE [LARGE SCALE GENOMIC DNA]</scope>
    <source>
        <strain evidence="7 8">BCC8398</strain>
    </source>
</reference>
<evidence type="ECO:0000313" key="7">
    <source>
        <dbReference type="EMBL" id="OCF31181.1"/>
    </source>
</evidence>
<reference evidence="8" key="2">
    <citation type="submission" date="2013-12" db="EMBL/GenBank/DDBJ databases">
        <title>Evolution of pathogenesis and genome organization in the Tremellales.</title>
        <authorList>
            <person name="Cuomo C."/>
            <person name="Litvintseva A."/>
            <person name="Heitman J."/>
            <person name="Chen Y."/>
            <person name="Sun S."/>
            <person name="Springer D."/>
            <person name="Dromer F."/>
            <person name="Young S."/>
            <person name="Zeng Q."/>
            <person name="Chapman S."/>
            <person name="Gujja S."/>
            <person name="Saif S."/>
            <person name="Birren B."/>
        </authorList>
    </citation>
    <scope>NUCLEOTIDE SEQUENCE [LARGE SCALE GENOMIC DNA]</scope>
    <source>
        <strain evidence="8">BCC8398</strain>
    </source>
</reference>
<evidence type="ECO:0000313" key="8">
    <source>
        <dbReference type="Proteomes" id="UP000092666"/>
    </source>
</evidence>
<evidence type="ECO:0000256" key="4">
    <source>
        <dbReference type="ARBA" id="ARBA00038493"/>
    </source>
</evidence>
<dbReference type="SUPFAM" id="SSF52317">
    <property type="entry name" value="Class I glutamine amidotransferase-like"/>
    <property type="match status" value="1"/>
</dbReference>
<dbReference type="AlphaFoldDB" id="A0A1B9GJK5"/>
<evidence type="ECO:0000256" key="1">
    <source>
        <dbReference type="ARBA" id="ARBA00013134"/>
    </source>
</evidence>
<keyword evidence="8" id="KW-1185">Reference proteome</keyword>
<dbReference type="Pfam" id="PF01965">
    <property type="entry name" value="DJ-1_PfpI"/>
    <property type="match status" value="1"/>
</dbReference>
<name>A0A1B9GJK5_9TREE</name>
<dbReference type="Proteomes" id="UP000092666">
    <property type="component" value="Unassembled WGS sequence"/>
</dbReference>
<dbReference type="InterPro" id="IPR029062">
    <property type="entry name" value="Class_I_gatase-like"/>
</dbReference>
<dbReference type="OrthoDB" id="543156at2759"/>
<dbReference type="EC" id="4.2.1.130" evidence="1"/>
<dbReference type="InterPro" id="IPR050325">
    <property type="entry name" value="Prot/Nucl_acid_deglycase"/>
</dbReference>
<dbReference type="GO" id="GO:0005737">
    <property type="term" value="C:cytoplasm"/>
    <property type="evidence" value="ECO:0007669"/>
    <property type="project" value="TreeGrafter"/>
</dbReference>
<proteinExistence type="inferred from homology"/>
<dbReference type="PANTHER" id="PTHR48094">
    <property type="entry name" value="PROTEIN/NUCLEIC ACID DEGLYCASE DJ-1-RELATED"/>
    <property type="match status" value="1"/>
</dbReference>
<gene>
    <name evidence="7" type="ORF">I316_07149</name>
</gene>
<dbReference type="EMBL" id="KV700137">
    <property type="protein sequence ID" value="OCF31181.1"/>
    <property type="molecule type" value="Genomic_DNA"/>
</dbReference>
<comment type="catalytic activity">
    <reaction evidence="5">
        <text>methylglyoxal + H2O = (R)-lactate + H(+)</text>
        <dbReference type="Rhea" id="RHEA:27754"/>
        <dbReference type="ChEBI" id="CHEBI:15377"/>
        <dbReference type="ChEBI" id="CHEBI:15378"/>
        <dbReference type="ChEBI" id="CHEBI:16004"/>
        <dbReference type="ChEBI" id="CHEBI:17158"/>
        <dbReference type="EC" id="4.2.1.130"/>
    </reaction>
</comment>
<dbReference type="PANTHER" id="PTHR48094:SF11">
    <property type="entry name" value="GLUTATHIONE-INDEPENDENT GLYOXALASE HSP31-RELATED"/>
    <property type="match status" value="1"/>
</dbReference>
<sequence length="234" mass="25004">MSKQSILFVLTSADKLLNGAPTGWYLPEAAHPYYALHNDFNIDVASPLGGEAPLDQNSVQMFKDEESVKFLSDPQAQKLVKNTKKISEVKAADYAAIFVVGGHGPCIDLASSKEFAQLAQDVSKLSGPLAAVCHGPVAYTITTKPNSTESVLNGVEATVFTNAEEAQTPYNDFVNILPFSPEDKLKELGAKFVKADEPWGVKVVWDGGILTGQNPASAGPLGQKLKEILLSQSA</sequence>
<evidence type="ECO:0000259" key="6">
    <source>
        <dbReference type="Pfam" id="PF01965"/>
    </source>
</evidence>
<accession>A0A1B9GJK5</accession>
<dbReference type="GO" id="GO:0019243">
    <property type="term" value="P:methylglyoxal catabolic process to D-lactate via S-lactoyl-glutathione"/>
    <property type="evidence" value="ECO:0007669"/>
    <property type="project" value="TreeGrafter"/>
</dbReference>
<evidence type="ECO:0000256" key="2">
    <source>
        <dbReference type="ARBA" id="ARBA00023016"/>
    </source>
</evidence>
<dbReference type="GO" id="GO:0019172">
    <property type="term" value="F:glyoxalase III activity"/>
    <property type="evidence" value="ECO:0007669"/>
    <property type="project" value="UniProtKB-EC"/>
</dbReference>
<keyword evidence="3" id="KW-0456">Lyase</keyword>
<evidence type="ECO:0000256" key="5">
    <source>
        <dbReference type="ARBA" id="ARBA00048082"/>
    </source>
</evidence>
<dbReference type="InterPro" id="IPR002818">
    <property type="entry name" value="DJ-1/PfpI"/>
</dbReference>
<keyword evidence="2" id="KW-0346">Stress response</keyword>
<evidence type="ECO:0000256" key="3">
    <source>
        <dbReference type="ARBA" id="ARBA00023239"/>
    </source>
</evidence>
<comment type="similarity">
    <text evidence="4">Belongs to the peptidase C56 family. HSP31-like subfamily.</text>
</comment>
<protein>
    <recommendedName>
        <fullName evidence="1">D-lactate dehydratase</fullName>
        <ecNumber evidence="1">4.2.1.130</ecNumber>
    </recommendedName>
</protein>
<dbReference type="Gene3D" id="3.40.50.880">
    <property type="match status" value="1"/>
</dbReference>
<organism evidence="7 8">
    <name type="scientific">Kwoniella heveanensis BCC8398</name>
    <dbReference type="NCBI Taxonomy" id="1296120"/>
    <lineage>
        <taxon>Eukaryota</taxon>
        <taxon>Fungi</taxon>
        <taxon>Dikarya</taxon>
        <taxon>Basidiomycota</taxon>
        <taxon>Agaricomycotina</taxon>
        <taxon>Tremellomycetes</taxon>
        <taxon>Tremellales</taxon>
        <taxon>Cryptococcaceae</taxon>
        <taxon>Kwoniella</taxon>
    </lineage>
</organism>
<dbReference type="CDD" id="cd03141">
    <property type="entry name" value="GATase1_Hsp31_like"/>
    <property type="match status" value="1"/>
</dbReference>
<dbReference type="STRING" id="1296120.A0A1B9GJK5"/>
<feature type="domain" description="DJ-1/PfpI" evidence="6">
    <location>
        <begin position="29"/>
        <end position="138"/>
    </location>
</feature>